<dbReference type="InterPro" id="IPR014922">
    <property type="entry name" value="YdhG-like"/>
</dbReference>
<dbReference type="RefSeq" id="WP_377063844.1">
    <property type="nucleotide sequence ID" value="NZ_JBHSJJ010000004.1"/>
</dbReference>
<dbReference type="SUPFAM" id="SSF159888">
    <property type="entry name" value="YdhG-like"/>
    <property type="match status" value="1"/>
</dbReference>
<sequence>MAKNKTTATDKDVLEFINEFADTEKKRKDSLELLAFFNELTGFEAKIWGPSIIGFGTYHYRYASGHEGDAPLVGFSPRKSALSLYVFTGLEEHAHLLRDLGKFKMGKACIYVKKLEDVDLRQLAILVKATINYLQATYGKNQH</sequence>
<dbReference type="Pfam" id="PF08818">
    <property type="entry name" value="DUF1801"/>
    <property type="match status" value="1"/>
</dbReference>
<evidence type="ECO:0000313" key="3">
    <source>
        <dbReference type="Proteomes" id="UP001595818"/>
    </source>
</evidence>
<name>A0ABV9T0C5_9BACT</name>
<gene>
    <name evidence="2" type="ORF">ACFPFU_09505</name>
</gene>
<dbReference type="Proteomes" id="UP001595818">
    <property type="component" value="Unassembled WGS sequence"/>
</dbReference>
<organism evidence="2 3">
    <name type="scientific">Negadavirga shengliensis</name>
    <dbReference type="NCBI Taxonomy" id="1389218"/>
    <lineage>
        <taxon>Bacteria</taxon>
        <taxon>Pseudomonadati</taxon>
        <taxon>Bacteroidota</taxon>
        <taxon>Cytophagia</taxon>
        <taxon>Cytophagales</taxon>
        <taxon>Cyclobacteriaceae</taxon>
        <taxon>Negadavirga</taxon>
    </lineage>
</organism>
<accession>A0ABV9T0C5</accession>
<evidence type="ECO:0000313" key="2">
    <source>
        <dbReference type="EMBL" id="MFC4871922.1"/>
    </source>
</evidence>
<comment type="caution">
    <text evidence="2">The sequence shown here is derived from an EMBL/GenBank/DDBJ whole genome shotgun (WGS) entry which is preliminary data.</text>
</comment>
<keyword evidence="3" id="KW-1185">Reference proteome</keyword>
<reference evidence="3" key="1">
    <citation type="journal article" date="2019" name="Int. J. Syst. Evol. Microbiol.">
        <title>The Global Catalogue of Microorganisms (GCM) 10K type strain sequencing project: providing services to taxonomists for standard genome sequencing and annotation.</title>
        <authorList>
            <consortium name="The Broad Institute Genomics Platform"/>
            <consortium name="The Broad Institute Genome Sequencing Center for Infectious Disease"/>
            <person name="Wu L."/>
            <person name="Ma J."/>
        </authorList>
    </citation>
    <scope>NUCLEOTIDE SEQUENCE [LARGE SCALE GENOMIC DNA]</scope>
    <source>
        <strain evidence="3">CGMCC 4.7466</strain>
    </source>
</reference>
<dbReference type="EMBL" id="JBHSJJ010000004">
    <property type="protein sequence ID" value="MFC4871922.1"/>
    <property type="molecule type" value="Genomic_DNA"/>
</dbReference>
<protein>
    <submittedName>
        <fullName evidence="2">DUF1801 domain-containing protein</fullName>
    </submittedName>
</protein>
<proteinExistence type="predicted"/>
<feature type="domain" description="YdhG-like" evidence="1">
    <location>
        <begin position="27"/>
        <end position="131"/>
    </location>
</feature>
<evidence type="ECO:0000259" key="1">
    <source>
        <dbReference type="Pfam" id="PF08818"/>
    </source>
</evidence>